<accession>A0A0H2S687</accession>
<dbReference type="STRING" id="27342.A0A0H2S687"/>
<feature type="domain" description="RRM" evidence="4">
    <location>
        <begin position="113"/>
        <end position="190"/>
    </location>
</feature>
<name>A0A0H2S687_9AGAM</name>
<dbReference type="Gene3D" id="3.30.70.330">
    <property type="match status" value="1"/>
</dbReference>
<feature type="compositionally biased region" description="Basic and acidic residues" evidence="3">
    <location>
        <begin position="196"/>
        <end position="209"/>
    </location>
</feature>
<dbReference type="Pfam" id="PF00076">
    <property type="entry name" value="RRM_1"/>
    <property type="match status" value="1"/>
</dbReference>
<dbReference type="OrthoDB" id="1749473at2759"/>
<dbReference type="GO" id="GO:0003729">
    <property type="term" value="F:mRNA binding"/>
    <property type="evidence" value="ECO:0007669"/>
    <property type="project" value="InterPro"/>
</dbReference>
<dbReference type="InParanoid" id="A0A0H2S687"/>
<dbReference type="SUPFAM" id="SSF54928">
    <property type="entry name" value="RNA-binding domain, RBD"/>
    <property type="match status" value="1"/>
</dbReference>
<dbReference type="PANTHER" id="PTHR47640">
    <property type="entry name" value="TRNA SELENOCYSTEINE 1-ASSOCIATED PROTEIN 1-RELATED-RELATED"/>
    <property type="match status" value="1"/>
</dbReference>
<feature type="compositionally biased region" description="Basic residues" evidence="3">
    <location>
        <begin position="210"/>
        <end position="219"/>
    </location>
</feature>
<evidence type="ECO:0000259" key="4">
    <source>
        <dbReference type="PROSITE" id="PS50102"/>
    </source>
</evidence>
<dbReference type="InterPro" id="IPR034215">
    <property type="entry name" value="RBM42_RRM"/>
</dbReference>
<evidence type="ECO:0000313" key="5">
    <source>
        <dbReference type="EMBL" id="KLO19800.1"/>
    </source>
</evidence>
<dbReference type="PANTHER" id="PTHR47640:SF11">
    <property type="entry name" value="RNA-BINDING PROTEIN 42"/>
    <property type="match status" value="1"/>
</dbReference>
<dbReference type="SMART" id="SM00360">
    <property type="entry name" value="RRM"/>
    <property type="match status" value="1"/>
</dbReference>
<proteinExistence type="predicted"/>
<keyword evidence="6" id="KW-1185">Reference proteome</keyword>
<dbReference type="CDD" id="cd12383">
    <property type="entry name" value="RRM_RBM42"/>
    <property type="match status" value="1"/>
</dbReference>
<dbReference type="EMBL" id="KQ085884">
    <property type="protein sequence ID" value="KLO19800.1"/>
    <property type="molecule type" value="Genomic_DNA"/>
</dbReference>
<dbReference type="InterPro" id="IPR000504">
    <property type="entry name" value="RRM_dom"/>
</dbReference>
<dbReference type="InterPro" id="IPR050825">
    <property type="entry name" value="RBM42_RBP45_47-like"/>
</dbReference>
<dbReference type="InterPro" id="IPR012677">
    <property type="entry name" value="Nucleotide-bd_a/b_plait_sf"/>
</dbReference>
<dbReference type="InterPro" id="IPR035979">
    <property type="entry name" value="RBD_domain_sf"/>
</dbReference>
<reference evidence="5 6" key="1">
    <citation type="submission" date="2015-04" db="EMBL/GenBank/DDBJ databases">
        <title>Complete genome sequence of Schizopora paradoxa KUC8140, a cosmopolitan wood degrader in East Asia.</title>
        <authorList>
            <consortium name="DOE Joint Genome Institute"/>
            <person name="Min B."/>
            <person name="Park H."/>
            <person name="Jang Y."/>
            <person name="Kim J.-J."/>
            <person name="Kim K.H."/>
            <person name="Pangilinan J."/>
            <person name="Lipzen A."/>
            <person name="Riley R."/>
            <person name="Grigoriev I.V."/>
            <person name="Spatafora J.W."/>
            <person name="Choi I.-G."/>
        </authorList>
    </citation>
    <scope>NUCLEOTIDE SEQUENCE [LARGE SCALE GENOMIC DNA]</scope>
    <source>
        <strain evidence="5 6">KUC8140</strain>
    </source>
</reference>
<dbReference type="AlphaFoldDB" id="A0A0H2S687"/>
<dbReference type="Proteomes" id="UP000053477">
    <property type="component" value="Unassembled WGS sequence"/>
</dbReference>
<organism evidence="5 6">
    <name type="scientific">Schizopora paradoxa</name>
    <dbReference type="NCBI Taxonomy" id="27342"/>
    <lineage>
        <taxon>Eukaryota</taxon>
        <taxon>Fungi</taxon>
        <taxon>Dikarya</taxon>
        <taxon>Basidiomycota</taxon>
        <taxon>Agaricomycotina</taxon>
        <taxon>Agaricomycetes</taxon>
        <taxon>Hymenochaetales</taxon>
        <taxon>Schizoporaceae</taxon>
        <taxon>Schizopora</taxon>
    </lineage>
</organism>
<evidence type="ECO:0000256" key="3">
    <source>
        <dbReference type="SAM" id="MobiDB-lite"/>
    </source>
</evidence>
<evidence type="ECO:0000256" key="1">
    <source>
        <dbReference type="ARBA" id="ARBA00022884"/>
    </source>
</evidence>
<dbReference type="PROSITE" id="PS50102">
    <property type="entry name" value="RRM"/>
    <property type="match status" value="1"/>
</dbReference>
<gene>
    <name evidence="5" type="ORF">SCHPADRAFT_817369</name>
</gene>
<feature type="region of interest" description="Disordered" evidence="3">
    <location>
        <begin position="196"/>
        <end position="219"/>
    </location>
</feature>
<protein>
    <submittedName>
        <fullName evidence="5">RNA-binding domain-containing protein</fullName>
    </submittedName>
</protein>
<dbReference type="FunCoup" id="A0A0H2S687">
    <property type="interactions" value="125"/>
</dbReference>
<keyword evidence="1 2" id="KW-0694">RNA-binding</keyword>
<evidence type="ECO:0000256" key="2">
    <source>
        <dbReference type="PROSITE-ProRule" id="PRU00176"/>
    </source>
</evidence>
<evidence type="ECO:0000313" key="6">
    <source>
        <dbReference type="Proteomes" id="UP000053477"/>
    </source>
</evidence>
<sequence>MSASEFYKKYQQQNSASLSYPSGASASAGYYAGPHLPMPGPSSHSAPIPANAYEYDVGIMAQQTAYVPGALVDKRGGAGGKIPKGGKRKTVLRNDGRQTYEDQTLLEWDPSWFRLFVGDLSNDVSDDVLANAFKRYESFTKARVIRDKRSEKAQYGFVAFSDPEDFLKAWKEMNGKRVGNRPITLKKADDNIRPVEIGHKKAKQLEKDLKRKQRRNNPY</sequence>